<accession>A0A926ZGV0</accession>
<dbReference type="InterPro" id="IPR040609">
    <property type="entry name" value="Rnl2_C"/>
</dbReference>
<evidence type="ECO:0000313" key="3">
    <source>
        <dbReference type="EMBL" id="MBD2181507.1"/>
    </source>
</evidence>
<organism evidence="3 4">
    <name type="scientific">Aerosakkonema funiforme FACHB-1375</name>
    <dbReference type="NCBI Taxonomy" id="2949571"/>
    <lineage>
        <taxon>Bacteria</taxon>
        <taxon>Bacillati</taxon>
        <taxon>Cyanobacteriota</taxon>
        <taxon>Cyanophyceae</taxon>
        <taxon>Oscillatoriophycideae</taxon>
        <taxon>Aerosakkonematales</taxon>
        <taxon>Aerosakkonemataceae</taxon>
        <taxon>Aerosakkonema</taxon>
    </lineage>
</organism>
<dbReference type="Gene3D" id="1.10.10.1810">
    <property type="entry name" value="RNA ligase"/>
    <property type="match status" value="1"/>
</dbReference>
<gene>
    <name evidence="3" type="ORF">H6G03_10365</name>
</gene>
<evidence type="ECO:0000259" key="2">
    <source>
        <dbReference type="Pfam" id="PF18043"/>
    </source>
</evidence>
<keyword evidence="3" id="KW-0436">Ligase</keyword>
<dbReference type="Proteomes" id="UP000641646">
    <property type="component" value="Unassembled WGS sequence"/>
</dbReference>
<protein>
    <submittedName>
        <fullName evidence="3">RNA ligase</fullName>
    </submittedName>
</protein>
<evidence type="ECO:0000259" key="1">
    <source>
        <dbReference type="Pfam" id="PF09414"/>
    </source>
</evidence>
<proteinExistence type="predicted"/>
<dbReference type="EMBL" id="JACJPW010000021">
    <property type="protein sequence ID" value="MBD2181507.1"/>
    <property type="molecule type" value="Genomic_DNA"/>
</dbReference>
<dbReference type="Pfam" id="PF09414">
    <property type="entry name" value="RNA_ligase"/>
    <property type="match status" value="1"/>
</dbReference>
<feature type="domain" description="RNA ligase 2 C-terminal" evidence="2">
    <location>
        <begin position="273"/>
        <end position="350"/>
    </location>
</feature>
<feature type="domain" description="RNA ligase" evidence="1">
    <location>
        <begin position="38"/>
        <end position="240"/>
    </location>
</feature>
<sequence length="359" mass="41511">MVENNLTSWDFISYDKIPETPKQWNLTESNYRAFKKTDWVVTEKIHGANFAIVTDGENVRFAKRKEFLPPNEDFFGFKSLESQLVDRVKEIFRIIQVENSESAIVFVYGELFGGEYPHPEVSPVPNVQAVQTGIYYSPKIEYCAFDIAVGEFGNPSARNYMDYHKAIKICDRVGMMCAQPLFVGKYESAITYNIEFDSTIPALLGLPKLRSQNKAEGVVIKPIQSIYLQTPKGIIRPILKRKIAEFAEDSRFHQARKWNHQINATTNQTLSLETELEQEILALITENRLNNAISKIGRLDGREIKNKQMLLQSFINDVLESFNEDYADIFNTINDREKQKIIEKLNREAQRLVDNYFRK</sequence>
<evidence type="ECO:0000313" key="4">
    <source>
        <dbReference type="Proteomes" id="UP000641646"/>
    </source>
</evidence>
<dbReference type="Gene3D" id="3.30.470.30">
    <property type="entry name" value="DNA ligase/mRNA capping enzyme"/>
    <property type="match status" value="1"/>
</dbReference>
<reference evidence="3" key="1">
    <citation type="journal article" date="2015" name="ISME J.">
        <title>Draft Genome Sequence of Streptomyces incarnatus NRRL8089, which Produces the Nucleoside Antibiotic Sinefungin.</title>
        <authorList>
            <person name="Oshima K."/>
            <person name="Hattori M."/>
            <person name="Shimizu H."/>
            <person name="Fukuda K."/>
            <person name="Nemoto M."/>
            <person name="Inagaki K."/>
            <person name="Tamura T."/>
        </authorList>
    </citation>
    <scope>NUCLEOTIDE SEQUENCE</scope>
    <source>
        <strain evidence="3">FACHB-1375</strain>
    </source>
</reference>
<reference evidence="3" key="2">
    <citation type="submission" date="2020-08" db="EMBL/GenBank/DDBJ databases">
        <authorList>
            <person name="Chen M."/>
            <person name="Teng W."/>
            <person name="Zhao L."/>
            <person name="Hu C."/>
            <person name="Zhou Y."/>
            <person name="Han B."/>
            <person name="Song L."/>
            <person name="Shu W."/>
        </authorList>
    </citation>
    <scope>NUCLEOTIDE SEQUENCE</scope>
    <source>
        <strain evidence="3">FACHB-1375</strain>
    </source>
</reference>
<dbReference type="GO" id="GO:0016874">
    <property type="term" value="F:ligase activity"/>
    <property type="evidence" value="ECO:0007669"/>
    <property type="project" value="UniProtKB-KW"/>
</dbReference>
<dbReference type="SUPFAM" id="SSF56091">
    <property type="entry name" value="DNA ligase/mRNA capping enzyme, catalytic domain"/>
    <property type="match status" value="1"/>
</dbReference>
<dbReference type="InterPro" id="IPR021122">
    <property type="entry name" value="RNA_ligase_dom_REL/Rnl2"/>
</dbReference>
<dbReference type="Gene3D" id="3.30.1490.70">
    <property type="match status" value="1"/>
</dbReference>
<dbReference type="AlphaFoldDB" id="A0A926ZGV0"/>
<dbReference type="InterPro" id="IPR041948">
    <property type="entry name" value="Rnl1/2_C_sf"/>
</dbReference>
<name>A0A926ZGV0_9CYAN</name>
<dbReference type="Pfam" id="PF18043">
    <property type="entry name" value="T4_Rnl2_C"/>
    <property type="match status" value="1"/>
</dbReference>
<keyword evidence="4" id="KW-1185">Reference proteome</keyword>
<comment type="caution">
    <text evidence="3">The sequence shown here is derived from an EMBL/GenBank/DDBJ whole genome shotgun (WGS) entry which is preliminary data.</text>
</comment>